<dbReference type="Pfam" id="PF09380">
    <property type="entry name" value="FERM_C"/>
    <property type="match status" value="1"/>
</dbReference>
<keyword evidence="5" id="KW-0965">Cell junction</keyword>
<feature type="region of interest" description="Disordered" evidence="7">
    <location>
        <begin position="919"/>
        <end position="973"/>
    </location>
</feature>
<dbReference type="InterPro" id="IPR011993">
    <property type="entry name" value="PH-like_dom_sf"/>
</dbReference>
<feature type="region of interest" description="Disordered" evidence="7">
    <location>
        <begin position="1"/>
        <end position="69"/>
    </location>
</feature>
<feature type="region of interest" description="Disordered" evidence="7">
    <location>
        <begin position="712"/>
        <end position="733"/>
    </location>
</feature>
<dbReference type="SMART" id="SM01195">
    <property type="entry name" value="FA"/>
    <property type="match status" value="1"/>
</dbReference>
<dbReference type="Gene3D" id="2.30.29.30">
    <property type="entry name" value="Pleckstrin-homology domain (PH domain)/Phosphotyrosine-binding domain (PTB)"/>
    <property type="match status" value="1"/>
</dbReference>
<dbReference type="OrthoDB" id="9990815at2759"/>
<dbReference type="Pfam" id="PF00373">
    <property type="entry name" value="FERM_M"/>
    <property type="match status" value="1"/>
</dbReference>
<dbReference type="InterPro" id="IPR029071">
    <property type="entry name" value="Ubiquitin-like_domsf"/>
</dbReference>
<dbReference type="InterPro" id="IPR018979">
    <property type="entry name" value="FERM_N"/>
</dbReference>
<dbReference type="PRINTS" id="PR00661">
    <property type="entry name" value="ERMFAMILY"/>
</dbReference>
<dbReference type="Gene3D" id="1.20.80.10">
    <property type="match status" value="1"/>
</dbReference>
<dbReference type="GO" id="GO:0005085">
    <property type="term" value="F:guanyl-nucleotide exchange factor activity"/>
    <property type="evidence" value="ECO:0007669"/>
    <property type="project" value="UniProtKB-KW"/>
</dbReference>
<dbReference type="EMBL" id="CH479182">
    <property type="protein sequence ID" value="EDW34361.1"/>
    <property type="molecule type" value="Genomic_DNA"/>
</dbReference>
<name>B4GFH6_DROPE</name>
<feature type="compositionally biased region" description="Low complexity" evidence="7">
    <location>
        <begin position="534"/>
        <end position="544"/>
    </location>
</feature>
<dbReference type="Gene3D" id="3.10.20.90">
    <property type="entry name" value="Phosphatidylinositol 3-kinase Catalytic Subunit, Chain A, domain 1"/>
    <property type="match status" value="1"/>
</dbReference>
<evidence type="ECO:0000256" key="3">
    <source>
        <dbReference type="ARBA" id="ARBA00022658"/>
    </source>
</evidence>
<dbReference type="PROSITE" id="PS00660">
    <property type="entry name" value="FERM_1"/>
    <property type="match status" value="1"/>
</dbReference>
<keyword evidence="3" id="KW-0344">Guanine-nucleotide releasing factor</keyword>
<comment type="subcellular location">
    <subcellularLocation>
        <location evidence="1">Cell junction</location>
        <location evidence="1">Adherens junction</location>
    </subcellularLocation>
    <subcellularLocation>
        <location evidence="6">Cell projection</location>
        <location evidence="6">Rhabdomere</location>
    </subcellularLocation>
</comment>
<evidence type="ECO:0000256" key="5">
    <source>
        <dbReference type="ARBA" id="ARBA00022949"/>
    </source>
</evidence>
<dbReference type="SUPFAM" id="SSF54236">
    <property type="entry name" value="Ubiquitin-like"/>
    <property type="match status" value="1"/>
</dbReference>
<dbReference type="GO" id="GO:0030182">
    <property type="term" value="P:neuron differentiation"/>
    <property type="evidence" value="ECO:0007669"/>
    <property type="project" value="UniProtKB-ARBA"/>
</dbReference>
<feature type="compositionally biased region" description="Polar residues" evidence="7">
    <location>
        <begin position="48"/>
        <end position="62"/>
    </location>
</feature>
<reference evidence="9 10" key="1">
    <citation type="journal article" date="2007" name="Nature">
        <title>Evolution of genes and genomes on the Drosophila phylogeny.</title>
        <authorList>
            <consortium name="Drosophila 12 Genomes Consortium"/>
            <person name="Clark A.G."/>
            <person name="Eisen M.B."/>
            <person name="Smith D.R."/>
            <person name="Bergman C.M."/>
            <person name="Oliver B."/>
            <person name="Markow T.A."/>
            <person name="Kaufman T.C."/>
            <person name="Kellis M."/>
            <person name="Gelbart W."/>
            <person name="Iyer V.N."/>
            <person name="Pollard D.A."/>
            <person name="Sackton T.B."/>
            <person name="Larracuente A.M."/>
            <person name="Singh N.D."/>
            <person name="Abad J.P."/>
            <person name="Abt D.N."/>
            <person name="Adryan B."/>
            <person name="Aguade M."/>
            <person name="Akashi H."/>
            <person name="Anderson W.W."/>
            <person name="Aquadro C.F."/>
            <person name="Ardell D.H."/>
            <person name="Arguello R."/>
            <person name="Artieri C.G."/>
            <person name="Barbash D.A."/>
            <person name="Barker D."/>
            <person name="Barsanti P."/>
            <person name="Batterham P."/>
            <person name="Batzoglou S."/>
            <person name="Begun D."/>
            <person name="Bhutkar A."/>
            <person name="Blanco E."/>
            <person name="Bosak S.A."/>
            <person name="Bradley R.K."/>
            <person name="Brand A.D."/>
            <person name="Brent M.R."/>
            <person name="Brooks A.N."/>
            <person name="Brown R.H."/>
            <person name="Butlin R.K."/>
            <person name="Caggese C."/>
            <person name="Calvi B.R."/>
            <person name="Bernardo de Carvalho A."/>
            <person name="Caspi A."/>
            <person name="Castrezana S."/>
            <person name="Celniker S.E."/>
            <person name="Chang J.L."/>
            <person name="Chapple C."/>
            <person name="Chatterji S."/>
            <person name="Chinwalla A."/>
            <person name="Civetta A."/>
            <person name="Clifton S.W."/>
            <person name="Comeron J.M."/>
            <person name="Costello J.C."/>
            <person name="Coyne J.A."/>
            <person name="Daub J."/>
            <person name="David R.G."/>
            <person name="Delcher A.L."/>
            <person name="Delehaunty K."/>
            <person name="Do C.B."/>
            <person name="Ebling H."/>
            <person name="Edwards K."/>
            <person name="Eickbush T."/>
            <person name="Evans J.D."/>
            <person name="Filipski A."/>
            <person name="Findeiss S."/>
            <person name="Freyhult E."/>
            <person name="Fulton L."/>
            <person name="Fulton R."/>
            <person name="Garcia A.C."/>
            <person name="Gardiner A."/>
            <person name="Garfield D.A."/>
            <person name="Garvin B.E."/>
            <person name="Gibson G."/>
            <person name="Gilbert D."/>
            <person name="Gnerre S."/>
            <person name="Godfrey J."/>
            <person name="Good R."/>
            <person name="Gotea V."/>
            <person name="Gravely B."/>
            <person name="Greenberg A.J."/>
            <person name="Griffiths-Jones S."/>
            <person name="Gross S."/>
            <person name="Guigo R."/>
            <person name="Gustafson E.A."/>
            <person name="Haerty W."/>
            <person name="Hahn M.W."/>
            <person name="Halligan D.L."/>
            <person name="Halpern A.L."/>
            <person name="Halter G.M."/>
            <person name="Han M.V."/>
            <person name="Heger A."/>
            <person name="Hillier L."/>
            <person name="Hinrichs A.S."/>
            <person name="Holmes I."/>
            <person name="Hoskins R.A."/>
            <person name="Hubisz M.J."/>
            <person name="Hultmark D."/>
            <person name="Huntley M.A."/>
            <person name="Jaffe D.B."/>
            <person name="Jagadeeshan S."/>
            <person name="Jeck W.R."/>
            <person name="Johnson J."/>
            <person name="Jones C.D."/>
            <person name="Jordan W.C."/>
            <person name="Karpen G.H."/>
            <person name="Kataoka E."/>
            <person name="Keightley P.D."/>
            <person name="Kheradpour P."/>
            <person name="Kirkness E.F."/>
            <person name="Koerich L.B."/>
            <person name="Kristiansen K."/>
            <person name="Kudrna D."/>
            <person name="Kulathinal R.J."/>
            <person name="Kumar S."/>
            <person name="Kwok R."/>
            <person name="Lander E."/>
            <person name="Langley C.H."/>
            <person name="Lapoint R."/>
            <person name="Lazzaro B.P."/>
            <person name="Lee S.J."/>
            <person name="Levesque L."/>
            <person name="Li R."/>
            <person name="Lin C.F."/>
            <person name="Lin M.F."/>
            <person name="Lindblad-Toh K."/>
            <person name="Llopart A."/>
            <person name="Long M."/>
            <person name="Low L."/>
            <person name="Lozovsky E."/>
            <person name="Lu J."/>
            <person name="Luo M."/>
            <person name="Machado C.A."/>
            <person name="Makalowski W."/>
            <person name="Marzo M."/>
            <person name="Matsuda M."/>
            <person name="Matzkin L."/>
            <person name="McAllister B."/>
            <person name="McBride C.S."/>
            <person name="McKernan B."/>
            <person name="McKernan K."/>
            <person name="Mendez-Lago M."/>
            <person name="Minx P."/>
            <person name="Mollenhauer M.U."/>
            <person name="Montooth K."/>
            <person name="Mount S.M."/>
            <person name="Mu X."/>
            <person name="Myers E."/>
            <person name="Negre B."/>
            <person name="Newfeld S."/>
            <person name="Nielsen R."/>
            <person name="Noor M.A."/>
            <person name="O'Grady P."/>
            <person name="Pachter L."/>
            <person name="Papaceit M."/>
            <person name="Parisi M.J."/>
            <person name="Parisi M."/>
            <person name="Parts L."/>
            <person name="Pedersen J.S."/>
            <person name="Pesole G."/>
            <person name="Phillippy A.M."/>
            <person name="Ponting C.P."/>
            <person name="Pop M."/>
            <person name="Porcelli D."/>
            <person name="Powell J.R."/>
            <person name="Prohaska S."/>
            <person name="Pruitt K."/>
            <person name="Puig M."/>
            <person name="Quesneville H."/>
            <person name="Ram K.R."/>
            <person name="Rand D."/>
            <person name="Rasmussen M.D."/>
            <person name="Reed L.K."/>
            <person name="Reenan R."/>
            <person name="Reily A."/>
            <person name="Remington K.A."/>
            <person name="Rieger T.T."/>
            <person name="Ritchie M.G."/>
            <person name="Robin C."/>
            <person name="Rogers Y.H."/>
            <person name="Rohde C."/>
            <person name="Rozas J."/>
            <person name="Rubenfield M.J."/>
            <person name="Ruiz A."/>
            <person name="Russo S."/>
            <person name="Salzberg S.L."/>
            <person name="Sanchez-Gracia A."/>
            <person name="Saranga D.J."/>
            <person name="Sato H."/>
            <person name="Schaeffer S.W."/>
            <person name="Schatz M.C."/>
            <person name="Schlenke T."/>
            <person name="Schwartz R."/>
            <person name="Segarra C."/>
            <person name="Singh R.S."/>
            <person name="Sirot L."/>
            <person name="Sirota M."/>
            <person name="Sisneros N.B."/>
            <person name="Smith C.D."/>
            <person name="Smith T.F."/>
            <person name="Spieth J."/>
            <person name="Stage D.E."/>
            <person name="Stark A."/>
            <person name="Stephan W."/>
            <person name="Strausberg R.L."/>
            <person name="Strempel S."/>
            <person name="Sturgill D."/>
            <person name="Sutton G."/>
            <person name="Sutton G.G."/>
            <person name="Tao W."/>
            <person name="Teichmann S."/>
            <person name="Tobari Y.N."/>
            <person name="Tomimura Y."/>
            <person name="Tsolas J.M."/>
            <person name="Valente V.L."/>
            <person name="Venter E."/>
            <person name="Venter J.C."/>
            <person name="Vicario S."/>
            <person name="Vieira F.G."/>
            <person name="Vilella A.J."/>
            <person name="Villasante A."/>
            <person name="Walenz B."/>
            <person name="Wang J."/>
            <person name="Wasserman M."/>
            <person name="Watts T."/>
            <person name="Wilson D."/>
            <person name="Wilson R.K."/>
            <person name="Wing R.A."/>
            <person name="Wolfner M.F."/>
            <person name="Wong A."/>
            <person name="Wong G.K."/>
            <person name="Wu C.I."/>
            <person name="Wu G."/>
            <person name="Yamamoto D."/>
            <person name="Yang H.P."/>
            <person name="Yang S.P."/>
            <person name="Yorke J.A."/>
            <person name="Yoshida K."/>
            <person name="Zdobnov E."/>
            <person name="Zhang P."/>
            <person name="Zhang Y."/>
            <person name="Zimin A.V."/>
            <person name="Baldwin J."/>
            <person name="Abdouelleil A."/>
            <person name="Abdulkadir J."/>
            <person name="Abebe A."/>
            <person name="Abera B."/>
            <person name="Abreu J."/>
            <person name="Acer S.C."/>
            <person name="Aftuck L."/>
            <person name="Alexander A."/>
            <person name="An P."/>
            <person name="Anderson E."/>
            <person name="Anderson S."/>
            <person name="Arachi H."/>
            <person name="Azer M."/>
            <person name="Bachantsang P."/>
            <person name="Barry A."/>
            <person name="Bayul T."/>
            <person name="Berlin A."/>
            <person name="Bessette D."/>
            <person name="Bloom T."/>
            <person name="Blye J."/>
            <person name="Boguslavskiy L."/>
            <person name="Bonnet C."/>
            <person name="Boukhgalter B."/>
            <person name="Bourzgui I."/>
            <person name="Brown A."/>
            <person name="Cahill P."/>
            <person name="Channer S."/>
            <person name="Cheshatsang Y."/>
            <person name="Chuda L."/>
            <person name="Citroen M."/>
            <person name="Collymore A."/>
            <person name="Cooke P."/>
            <person name="Costello M."/>
            <person name="D'Aco K."/>
            <person name="Daza R."/>
            <person name="De Haan G."/>
            <person name="DeGray S."/>
            <person name="DeMaso C."/>
            <person name="Dhargay N."/>
            <person name="Dooley K."/>
            <person name="Dooley E."/>
            <person name="Doricent M."/>
            <person name="Dorje P."/>
            <person name="Dorjee K."/>
            <person name="Dupes A."/>
            <person name="Elong R."/>
            <person name="Falk J."/>
            <person name="Farina A."/>
            <person name="Faro S."/>
            <person name="Ferguson D."/>
            <person name="Fisher S."/>
            <person name="Foley C.D."/>
            <person name="Franke A."/>
            <person name="Friedrich D."/>
            <person name="Gadbois L."/>
            <person name="Gearin G."/>
            <person name="Gearin C.R."/>
            <person name="Giannoukos G."/>
            <person name="Goode T."/>
            <person name="Graham J."/>
            <person name="Grandbois E."/>
            <person name="Grewal S."/>
            <person name="Gyaltsen K."/>
            <person name="Hafez N."/>
            <person name="Hagos B."/>
            <person name="Hall J."/>
            <person name="Henson C."/>
            <person name="Hollinger A."/>
            <person name="Honan T."/>
            <person name="Huard M.D."/>
            <person name="Hughes L."/>
            <person name="Hurhula B."/>
            <person name="Husby M.E."/>
            <person name="Kamat A."/>
            <person name="Kanga B."/>
            <person name="Kashin S."/>
            <person name="Khazanovich D."/>
            <person name="Kisner P."/>
            <person name="Lance K."/>
            <person name="Lara M."/>
            <person name="Lee W."/>
            <person name="Lennon N."/>
            <person name="Letendre F."/>
            <person name="LeVine R."/>
            <person name="Lipovsky A."/>
            <person name="Liu X."/>
            <person name="Liu J."/>
            <person name="Liu S."/>
            <person name="Lokyitsang T."/>
            <person name="Lokyitsang Y."/>
            <person name="Lubonja R."/>
            <person name="Lui A."/>
            <person name="MacDonald P."/>
            <person name="Magnisalis V."/>
            <person name="Maru K."/>
            <person name="Matthews C."/>
            <person name="McCusker W."/>
            <person name="McDonough S."/>
            <person name="Mehta T."/>
            <person name="Meldrim J."/>
            <person name="Meneus L."/>
            <person name="Mihai O."/>
            <person name="Mihalev A."/>
            <person name="Mihova T."/>
            <person name="Mittelman R."/>
            <person name="Mlenga V."/>
            <person name="Montmayeur A."/>
            <person name="Mulrain L."/>
            <person name="Navidi A."/>
            <person name="Naylor J."/>
            <person name="Negash T."/>
            <person name="Nguyen T."/>
            <person name="Nguyen N."/>
            <person name="Nicol R."/>
            <person name="Norbu C."/>
            <person name="Norbu N."/>
            <person name="Novod N."/>
            <person name="O'Neill B."/>
            <person name="Osman S."/>
            <person name="Markiewicz E."/>
            <person name="Oyono O.L."/>
            <person name="Patti C."/>
            <person name="Phunkhang P."/>
            <person name="Pierre F."/>
            <person name="Priest M."/>
            <person name="Raghuraman S."/>
            <person name="Rege F."/>
            <person name="Reyes R."/>
            <person name="Rise C."/>
            <person name="Rogov P."/>
            <person name="Ross K."/>
            <person name="Ryan E."/>
            <person name="Settipalli S."/>
            <person name="Shea T."/>
            <person name="Sherpa N."/>
            <person name="Shi L."/>
            <person name="Shih D."/>
            <person name="Sparrow T."/>
            <person name="Spaulding J."/>
            <person name="Stalker J."/>
            <person name="Stange-Thomann N."/>
            <person name="Stavropoulos S."/>
            <person name="Stone C."/>
            <person name="Strader C."/>
            <person name="Tesfaye S."/>
            <person name="Thomson T."/>
            <person name="Thoulutsang Y."/>
            <person name="Thoulutsang D."/>
            <person name="Topham K."/>
            <person name="Topping I."/>
            <person name="Tsamla T."/>
            <person name="Vassiliev H."/>
            <person name="Vo A."/>
            <person name="Wangchuk T."/>
            <person name="Wangdi T."/>
            <person name="Weiand M."/>
            <person name="Wilkinson J."/>
            <person name="Wilson A."/>
            <person name="Yadav S."/>
            <person name="Young G."/>
            <person name="Yu Q."/>
            <person name="Zembek L."/>
            <person name="Zhong D."/>
            <person name="Zimmer A."/>
            <person name="Zwirko Z."/>
            <person name="Jaffe D.B."/>
            <person name="Alvarez P."/>
            <person name="Brockman W."/>
            <person name="Butler J."/>
            <person name="Chin C."/>
            <person name="Gnerre S."/>
            <person name="Grabherr M."/>
            <person name="Kleber M."/>
            <person name="Mauceli E."/>
            <person name="MacCallum I."/>
        </authorList>
    </citation>
    <scope>NUCLEOTIDE SEQUENCE [LARGE SCALE GENOMIC DNA]</scope>
    <source>
        <strain evidence="10">MSH-3 / Tucson 14011-0111.49</strain>
    </source>
</reference>
<evidence type="ECO:0000256" key="1">
    <source>
        <dbReference type="ARBA" id="ARBA00004536"/>
    </source>
</evidence>
<organism evidence="10">
    <name type="scientific">Drosophila persimilis</name>
    <name type="common">Fruit fly</name>
    <dbReference type="NCBI Taxonomy" id="7234"/>
    <lineage>
        <taxon>Eukaryota</taxon>
        <taxon>Metazoa</taxon>
        <taxon>Ecdysozoa</taxon>
        <taxon>Arthropoda</taxon>
        <taxon>Hexapoda</taxon>
        <taxon>Insecta</taxon>
        <taxon>Pterygota</taxon>
        <taxon>Neoptera</taxon>
        <taxon>Endopterygota</taxon>
        <taxon>Diptera</taxon>
        <taxon>Brachycera</taxon>
        <taxon>Muscomorpha</taxon>
        <taxon>Ephydroidea</taxon>
        <taxon>Drosophilidae</taxon>
        <taxon>Drosophila</taxon>
        <taxon>Sophophora</taxon>
    </lineage>
</organism>
<dbReference type="SMART" id="SM00295">
    <property type="entry name" value="B41"/>
    <property type="match status" value="1"/>
</dbReference>
<dbReference type="InterPro" id="IPR000299">
    <property type="entry name" value="FERM_domain"/>
</dbReference>
<evidence type="ECO:0000256" key="6">
    <source>
        <dbReference type="ARBA" id="ARBA00043944"/>
    </source>
</evidence>
<feature type="region of interest" description="Disordered" evidence="7">
    <location>
        <begin position="520"/>
        <end position="571"/>
    </location>
</feature>
<gene>
    <name evidence="9" type="primary">Dper\GL21623</name>
    <name evidence="9" type="ORF">Dper_GL21623</name>
</gene>
<feature type="compositionally biased region" description="Gly residues" evidence="7">
    <location>
        <begin position="33"/>
        <end position="43"/>
    </location>
</feature>
<feature type="region of interest" description="Disordered" evidence="7">
    <location>
        <begin position="1100"/>
        <end position="1144"/>
    </location>
</feature>
<dbReference type="SMART" id="SM01196">
    <property type="entry name" value="FERM_C"/>
    <property type="match status" value="1"/>
</dbReference>
<dbReference type="CDD" id="cd13193">
    <property type="entry name" value="FERM_C_FARP1-like"/>
    <property type="match status" value="1"/>
</dbReference>
<dbReference type="eggNOG" id="KOG3531">
    <property type="taxonomic scope" value="Eukaryota"/>
</dbReference>
<evidence type="ECO:0000256" key="2">
    <source>
        <dbReference type="ARBA" id="ARBA00022025"/>
    </source>
</evidence>
<feature type="compositionally biased region" description="Polar residues" evidence="7">
    <location>
        <begin position="1125"/>
        <end position="1135"/>
    </location>
</feature>
<dbReference type="GO" id="GO:0005912">
    <property type="term" value="C:adherens junction"/>
    <property type="evidence" value="ECO:0007669"/>
    <property type="project" value="UniProtKB-SubCell"/>
</dbReference>
<evidence type="ECO:0000313" key="9">
    <source>
        <dbReference type="EMBL" id="EDW34361.1"/>
    </source>
</evidence>
<feature type="domain" description="FERM" evidence="8">
    <location>
        <begin position="71"/>
        <end position="356"/>
    </location>
</feature>
<dbReference type="FunFam" id="3.10.20.90:FF:000040">
    <property type="entry name" value="FERM, RhoGEF and pleckstrin domain-containing protein"/>
    <property type="match status" value="1"/>
</dbReference>
<keyword evidence="4" id="KW-0677">Repeat</keyword>
<sequence>MSLADMGTASRSTGGGGGGGGGSGGGRHYDLASGGGPAGGLPGGRMTHSLSTPSGVDGTPSTPRHRGGKKLTVRIQMLDDSVTMFQVQAKALGRVLFEQVCRQLNLLEADYFGLEYQEMSTHTKYWLDLEKPMNRQVGLSLVDPVLRFCIKFYTPDPAQLEEEYTRYLFCLQIKRDLATGSLQCNDNTAALMASYIVQASCGDFVPEDYPDHTYLSSYRFVPHQDASVQRKIMENHKKHVGQSPAEADLNLLETARRCELYGMKMHPGKDVEGVPLNLAVAHMGITVFQNITRINTFSWAKIRKISFKRKRFLVKLHPEGYGYYKDTVEFFFEGRNECKNFWKKCVENHGFFRCTAVQNTPRRKTRVLSRGSSFRYSGKTQKQIIEFVRENYVKRQNFQRSQSFRQGPLNASSRSQSHTYVNSSISANPLLPIDTATWDYRNQCSDSMTPSLTKKAADTLDRRRDNPIDHMRSQVTAAQVEIYQTKNYAAESPTSQEEAAACSAADRQLHSAVAMDQMNSNRSLSPQGPQSWTSPSHSSSHHQPQPQPPPRNAPDQARAHPGDHNLGLSHLSHLYSSSTPRRVSVGSQAFVPASPQLISISTHSTHNANPNANPSISINNNNTMPHSTLVGGHSVDLSSSMELEEEEEEFLGPADTEEEAEEEPMGEEEELVEEEADSDLTASTINRETITGASAAAASALASGTSASALASASAHRQPLRSQESQSQTVTPVHYSSTNYSMSKQCMLNNANANANSTETETDNIIYTDINDMGHYKYPDFHSTLPHAQEHKISNSEHLNLNERNDIYATVNRKAKSKTREKHFSDEFIDQSIIQYARAKQMGGGVGPPLLQQPSTSAYAASVLQERNYNGMSYNQYHNDLNHPSESSSSSYFGTGFGTKRYAGQSERVKLAQSENYLTPSMDSQSSRHTHSLPRNSELSGVDSVDSYDSHYITHHSVGNLPPPRQSSSSEKLEYQLSSGNLYSTAQFVKPEEAAAHYMDDEEEDEEDADVDGENIYDQVERESWLKSSSCKDLFERYSSTYYDREHPKPMTVLDKEFLSSNRIDSPVTRYDDSRHSLYITKNHSIDAHQDFSPLPQSKVYSSSYPGSTYNAQDKRHHGQHLDYSGSQDDISQDSYELLEKVRH</sequence>
<evidence type="ECO:0000256" key="4">
    <source>
        <dbReference type="ARBA" id="ARBA00022737"/>
    </source>
</evidence>
<accession>B4GFH6</accession>
<dbReference type="InterPro" id="IPR041788">
    <property type="entry name" value="FARP1/FARP2/FRMD7_FERM_C"/>
</dbReference>
<feature type="region of interest" description="Disordered" evidence="7">
    <location>
        <begin position="641"/>
        <end position="680"/>
    </location>
</feature>
<dbReference type="PRINTS" id="PR00935">
    <property type="entry name" value="BAND41"/>
</dbReference>
<dbReference type="KEGG" id="dpe:6591800"/>
<dbReference type="FunFam" id="2.30.29.30:FF:000002">
    <property type="entry name" value="Band 4.1-like protein 5 isoform 1"/>
    <property type="match status" value="1"/>
</dbReference>
<evidence type="ECO:0000259" key="8">
    <source>
        <dbReference type="PROSITE" id="PS50057"/>
    </source>
</evidence>
<dbReference type="GO" id="GO:0016028">
    <property type="term" value="C:rhabdomere"/>
    <property type="evidence" value="ECO:0007669"/>
    <property type="project" value="UniProtKB-SubCell"/>
</dbReference>
<feature type="compositionally biased region" description="Basic and acidic residues" evidence="7">
    <location>
        <begin position="455"/>
        <end position="468"/>
    </location>
</feature>
<dbReference type="GO" id="GO:0008092">
    <property type="term" value="F:cytoskeletal protein binding"/>
    <property type="evidence" value="ECO:0007669"/>
    <property type="project" value="InterPro"/>
</dbReference>
<proteinExistence type="predicted"/>
<keyword evidence="10" id="KW-1185">Reference proteome</keyword>
<dbReference type="Pfam" id="PF09379">
    <property type="entry name" value="FERM_N"/>
    <property type="match status" value="1"/>
</dbReference>
<dbReference type="InterPro" id="IPR014352">
    <property type="entry name" value="FERM/acyl-CoA-bd_prot_sf"/>
</dbReference>
<dbReference type="PANTHER" id="PTHR45858:SF5">
    <property type="entry name" value="MOESIN_EZRIN_RADIXIN HOMOLOG 1"/>
    <property type="match status" value="1"/>
</dbReference>
<dbReference type="PANTHER" id="PTHR45858">
    <property type="entry name" value="FERM DOMAIN CONTAINING PROTEIN"/>
    <property type="match status" value="1"/>
</dbReference>
<dbReference type="InterPro" id="IPR014847">
    <property type="entry name" value="FA"/>
</dbReference>
<dbReference type="Proteomes" id="UP000008744">
    <property type="component" value="Unassembled WGS sequence"/>
</dbReference>
<dbReference type="GO" id="GO:0071944">
    <property type="term" value="C:cell periphery"/>
    <property type="evidence" value="ECO:0007669"/>
    <property type="project" value="UniProtKB-ARBA"/>
</dbReference>
<dbReference type="GO" id="GO:0009887">
    <property type="term" value="P:animal organ morphogenesis"/>
    <property type="evidence" value="ECO:0007669"/>
    <property type="project" value="UniProtKB-ARBA"/>
</dbReference>
<dbReference type="InterPro" id="IPR035963">
    <property type="entry name" value="FERM_2"/>
</dbReference>
<dbReference type="CDD" id="cd17098">
    <property type="entry name" value="FERM_F1_FARP1_like"/>
    <property type="match status" value="1"/>
</dbReference>
<feature type="compositionally biased region" description="Polar residues" evidence="7">
    <location>
        <begin position="720"/>
        <end position="733"/>
    </location>
</feature>
<dbReference type="FunFam" id="1.20.80.10:FF:000005">
    <property type="entry name" value="FERM, RhoGEF and pleckstrin domain-containing protein 1"/>
    <property type="match status" value="1"/>
</dbReference>
<dbReference type="SUPFAM" id="SSF47031">
    <property type="entry name" value="Second domain of FERM"/>
    <property type="match status" value="1"/>
</dbReference>
<protein>
    <recommendedName>
        <fullName evidence="2">Moesin/ezrin/radixin homolog 1</fullName>
    </recommendedName>
</protein>
<feature type="compositionally biased region" description="Polar residues" evidence="7">
    <location>
        <begin position="919"/>
        <end position="939"/>
    </location>
</feature>
<dbReference type="CDD" id="cd14473">
    <property type="entry name" value="FERM_B-lobe"/>
    <property type="match status" value="1"/>
</dbReference>
<dbReference type="InterPro" id="IPR051835">
    <property type="entry name" value="RAC1-GEF"/>
</dbReference>
<dbReference type="HOGENOM" id="CLU_277346_0_0_1"/>
<feature type="compositionally biased region" description="Polar residues" evidence="7">
    <location>
        <begin position="1100"/>
        <end position="1112"/>
    </location>
</feature>
<dbReference type="InterPro" id="IPR019748">
    <property type="entry name" value="FERM_central"/>
</dbReference>
<dbReference type="Pfam" id="PF08736">
    <property type="entry name" value="FA"/>
    <property type="match status" value="1"/>
</dbReference>
<dbReference type="AlphaFoldDB" id="B4GFH6"/>
<dbReference type="InterPro" id="IPR019747">
    <property type="entry name" value="FERM_CS"/>
</dbReference>
<dbReference type="SUPFAM" id="SSF50729">
    <property type="entry name" value="PH domain-like"/>
    <property type="match status" value="1"/>
</dbReference>
<dbReference type="PROSITE" id="PS50057">
    <property type="entry name" value="FERM_3"/>
    <property type="match status" value="1"/>
</dbReference>
<feature type="compositionally biased region" description="Polar residues" evidence="7">
    <location>
        <begin position="520"/>
        <end position="533"/>
    </location>
</feature>
<feature type="compositionally biased region" description="Acidic residues" evidence="7">
    <location>
        <begin position="642"/>
        <end position="678"/>
    </location>
</feature>
<evidence type="ECO:0000256" key="7">
    <source>
        <dbReference type="SAM" id="MobiDB-lite"/>
    </source>
</evidence>
<dbReference type="STRING" id="7234.B4GFH6"/>
<feature type="compositionally biased region" description="Gly residues" evidence="7">
    <location>
        <begin position="13"/>
        <end position="26"/>
    </location>
</feature>
<feature type="region of interest" description="Disordered" evidence="7">
    <location>
        <begin position="445"/>
        <end position="468"/>
    </location>
</feature>
<dbReference type="InterPro" id="IPR000798">
    <property type="entry name" value="Ez/rad/moesin-like"/>
</dbReference>
<dbReference type="InterPro" id="IPR019749">
    <property type="entry name" value="Band_41_domain"/>
</dbReference>
<dbReference type="InterPro" id="IPR018980">
    <property type="entry name" value="FERM_PH-like_C"/>
</dbReference>
<evidence type="ECO:0000313" key="10">
    <source>
        <dbReference type="Proteomes" id="UP000008744"/>
    </source>
</evidence>